<dbReference type="AlphaFoldDB" id="A0A3B1DX90"/>
<sequence length="88" mass="10156">MKKSDASAWSQFRRYRNLGVEFAVAIFVGAFGGYKLDEWFSVEPLFLILGFFVGVAAGFLNFYRLITSEEKMLQSEKRNQKTDKKKDS</sequence>
<protein>
    <recommendedName>
        <fullName evidence="3">ATP synthase protein I</fullName>
    </recommendedName>
</protein>
<dbReference type="Pfam" id="PF09527">
    <property type="entry name" value="ATPase_gene1"/>
    <property type="match status" value="1"/>
</dbReference>
<dbReference type="InterPro" id="IPR032820">
    <property type="entry name" value="ATPase_put"/>
</dbReference>
<keyword evidence="1" id="KW-1133">Transmembrane helix</keyword>
<gene>
    <name evidence="2" type="ORF">MNBD_NITROSPIRAE01-14</name>
</gene>
<proteinExistence type="predicted"/>
<feature type="transmembrane region" description="Helical" evidence="1">
    <location>
        <begin position="15"/>
        <end position="34"/>
    </location>
</feature>
<evidence type="ECO:0000256" key="1">
    <source>
        <dbReference type="SAM" id="Phobius"/>
    </source>
</evidence>
<evidence type="ECO:0000313" key="2">
    <source>
        <dbReference type="EMBL" id="VAX33487.1"/>
    </source>
</evidence>
<reference evidence="2" key="1">
    <citation type="submission" date="2018-06" db="EMBL/GenBank/DDBJ databases">
        <authorList>
            <person name="Zhirakovskaya E."/>
        </authorList>
    </citation>
    <scope>NUCLEOTIDE SEQUENCE</scope>
</reference>
<accession>A0A3B1DX90</accession>
<keyword evidence="1" id="KW-0812">Transmembrane</keyword>
<dbReference type="EMBL" id="UOGF01000109">
    <property type="protein sequence ID" value="VAX33487.1"/>
    <property type="molecule type" value="Genomic_DNA"/>
</dbReference>
<name>A0A3B1DX90_9ZZZZ</name>
<feature type="transmembrane region" description="Helical" evidence="1">
    <location>
        <begin position="46"/>
        <end position="66"/>
    </location>
</feature>
<organism evidence="2">
    <name type="scientific">hydrothermal vent metagenome</name>
    <dbReference type="NCBI Taxonomy" id="652676"/>
    <lineage>
        <taxon>unclassified sequences</taxon>
        <taxon>metagenomes</taxon>
        <taxon>ecological metagenomes</taxon>
    </lineage>
</organism>
<keyword evidence="1" id="KW-0472">Membrane</keyword>
<evidence type="ECO:0008006" key="3">
    <source>
        <dbReference type="Google" id="ProtNLM"/>
    </source>
</evidence>